<sequence>MLSKETSQNKLTEEIVESLRLEVEDVSPTERKGLLELVQKYNEAILEQYAGYIQEAQQAQDQTKKFLFIQDRETFNRFVKEYSLGQTHTDKLLIHGATFKGDYLGDYIVLSIYNALNLPVSNRFRELGGANLMQMSFELNVKIIIHELFHIYCGAENQLFSEAGAVYYTSQILESMGLHNIVLENDDKHTAAFQKLIDNYGEDVHKLFFGQKIHSVKSKVIYDDLADLLKG</sequence>
<accession>A0A1G2HFM7</accession>
<protein>
    <submittedName>
        <fullName evidence="1">Uncharacterized protein</fullName>
    </submittedName>
</protein>
<reference evidence="1 2" key="1">
    <citation type="journal article" date="2016" name="Nat. Commun.">
        <title>Thousands of microbial genomes shed light on interconnected biogeochemical processes in an aquifer system.</title>
        <authorList>
            <person name="Anantharaman K."/>
            <person name="Brown C.T."/>
            <person name="Hug L.A."/>
            <person name="Sharon I."/>
            <person name="Castelle C.J."/>
            <person name="Probst A.J."/>
            <person name="Thomas B.C."/>
            <person name="Singh A."/>
            <person name="Wilkins M.J."/>
            <person name="Karaoz U."/>
            <person name="Brodie E.L."/>
            <person name="Williams K.H."/>
            <person name="Hubbard S.S."/>
            <person name="Banfield J.F."/>
        </authorList>
    </citation>
    <scope>NUCLEOTIDE SEQUENCE [LARGE SCALE GENOMIC DNA]</scope>
</reference>
<evidence type="ECO:0000313" key="2">
    <source>
        <dbReference type="Proteomes" id="UP000178509"/>
    </source>
</evidence>
<dbReference type="EMBL" id="MHOJ01000047">
    <property type="protein sequence ID" value="OGZ61275.1"/>
    <property type="molecule type" value="Genomic_DNA"/>
</dbReference>
<evidence type="ECO:0000313" key="1">
    <source>
        <dbReference type="EMBL" id="OGZ61275.1"/>
    </source>
</evidence>
<dbReference type="AlphaFoldDB" id="A0A1G2HFM7"/>
<gene>
    <name evidence="1" type="ORF">A3H51_02195</name>
</gene>
<proteinExistence type="predicted"/>
<comment type="caution">
    <text evidence="1">The sequence shown here is derived from an EMBL/GenBank/DDBJ whole genome shotgun (WGS) entry which is preliminary data.</text>
</comment>
<dbReference type="Proteomes" id="UP000178509">
    <property type="component" value="Unassembled WGS sequence"/>
</dbReference>
<dbReference type="STRING" id="1802164.A3H51_02195"/>
<organism evidence="1 2">
    <name type="scientific">Candidatus Spechtbacteria bacterium RIFCSPLOWO2_02_FULL_38_8</name>
    <dbReference type="NCBI Taxonomy" id="1802164"/>
    <lineage>
        <taxon>Bacteria</taxon>
        <taxon>Candidatus Spechtiibacteriota</taxon>
    </lineage>
</organism>
<name>A0A1G2HFM7_9BACT</name>